<dbReference type="CDD" id="cd00408">
    <property type="entry name" value="DHDPS-like"/>
    <property type="match status" value="1"/>
</dbReference>
<dbReference type="SMART" id="SM01130">
    <property type="entry name" value="DHDPS"/>
    <property type="match status" value="1"/>
</dbReference>
<dbReference type="GO" id="GO:0008747">
    <property type="term" value="F:N-acetylneuraminate lyase activity"/>
    <property type="evidence" value="ECO:0007669"/>
    <property type="project" value="UniProtKB-EC"/>
</dbReference>
<evidence type="ECO:0000313" key="5">
    <source>
        <dbReference type="Proteomes" id="UP001305746"/>
    </source>
</evidence>
<gene>
    <name evidence="4" type="ORF">U5822_01030</name>
</gene>
<dbReference type="PRINTS" id="PR00146">
    <property type="entry name" value="DHPICSNTHASE"/>
</dbReference>
<comment type="caution">
    <text evidence="4">The sequence shown here is derived from an EMBL/GenBank/DDBJ whole genome shotgun (WGS) entry which is preliminary data.</text>
</comment>
<evidence type="ECO:0000256" key="2">
    <source>
        <dbReference type="ARBA" id="ARBA00023239"/>
    </source>
</evidence>
<dbReference type="EMBL" id="JAYDCJ010000001">
    <property type="protein sequence ID" value="MEA1079231.1"/>
    <property type="molecule type" value="Genomic_DNA"/>
</dbReference>
<dbReference type="PIRSF" id="PIRSF001365">
    <property type="entry name" value="DHDPS"/>
    <property type="match status" value="1"/>
</dbReference>
<dbReference type="PANTHER" id="PTHR12128:SF66">
    <property type="entry name" value="4-HYDROXY-2-OXOGLUTARATE ALDOLASE, MITOCHONDRIAL"/>
    <property type="match status" value="1"/>
</dbReference>
<keyword evidence="2 3" id="KW-0456">Lyase</keyword>
<dbReference type="Gene3D" id="3.20.20.70">
    <property type="entry name" value="Aldolase class I"/>
    <property type="match status" value="1"/>
</dbReference>
<dbReference type="Proteomes" id="UP001305746">
    <property type="component" value="Unassembled WGS sequence"/>
</dbReference>
<dbReference type="InterPro" id="IPR002220">
    <property type="entry name" value="DapA-like"/>
</dbReference>
<dbReference type="EC" id="4.3.3.7" evidence="4"/>
<proteinExistence type="inferred from homology"/>
<organism evidence="4 5">
    <name type="scientific">Marinobacter qingdaonensis</name>
    <dbReference type="NCBI Taxonomy" id="3108486"/>
    <lineage>
        <taxon>Bacteria</taxon>
        <taxon>Pseudomonadati</taxon>
        <taxon>Pseudomonadota</taxon>
        <taxon>Gammaproteobacteria</taxon>
        <taxon>Pseudomonadales</taxon>
        <taxon>Marinobacteraceae</taxon>
        <taxon>Marinobacter</taxon>
    </lineage>
</organism>
<dbReference type="RefSeq" id="WP_322853758.1">
    <property type="nucleotide sequence ID" value="NZ_JAYDCJ010000001.1"/>
</dbReference>
<keyword evidence="5" id="KW-1185">Reference proteome</keyword>
<dbReference type="GO" id="GO:0047448">
    <property type="term" value="F:5-dehydro-4-deoxyglucarate dehydratase activity"/>
    <property type="evidence" value="ECO:0007669"/>
    <property type="project" value="UniProtKB-EC"/>
</dbReference>
<evidence type="ECO:0000313" key="4">
    <source>
        <dbReference type="EMBL" id="MEA1079231.1"/>
    </source>
</evidence>
<comment type="similarity">
    <text evidence="1 3">Belongs to the DapA family.</text>
</comment>
<dbReference type="SUPFAM" id="SSF51569">
    <property type="entry name" value="Aldolase"/>
    <property type="match status" value="1"/>
</dbReference>
<name>A0ABU5NTT7_9GAMM</name>
<evidence type="ECO:0000256" key="3">
    <source>
        <dbReference type="PIRNR" id="PIRNR001365"/>
    </source>
</evidence>
<dbReference type="EC" id="4.2.1.41" evidence="4"/>
<reference evidence="4 5" key="1">
    <citation type="submission" date="2023-12" db="EMBL/GenBank/DDBJ databases">
        <title>Marinobacter qingdaonensis sp. nov., isolated from the intertidal sediment of Qingdao, PR China.</title>
        <authorList>
            <person name="Li Y."/>
        </authorList>
    </citation>
    <scope>NUCLEOTIDE SEQUENCE [LARGE SCALE GENOMIC DNA]</scope>
    <source>
        <strain evidence="4 5">ASW11-75</strain>
    </source>
</reference>
<dbReference type="EC" id="4.1.3.3" evidence="4"/>
<dbReference type="PANTHER" id="PTHR12128">
    <property type="entry name" value="DIHYDRODIPICOLINATE SYNTHASE"/>
    <property type="match status" value="1"/>
</dbReference>
<protein>
    <submittedName>
        <fullName evidence="4">Dihydrodipicolinate synthase family protein</fullName>
        <ecNumber evidence="4">4.1.3.3</ecNumber>
        <ecNumber evidence="4">4.2.1.41</ecNumber>
        <ecNumber evidence="4">4.3.3.7</ecNumber>
    </submittedName>
</protein>
<dbReference type="Pfam" id="PF00701">
    <property type="entry name" value="DHDPS"/>
    <property type="match status" value="1"/>
</dbReference>
<dbReference type="GO" id="GO:0008840">
    <property type="term" value="F:4-hydroxy-tetrahydrodipicolinate synthase activity"/>
    <property type="evidence" value="ECO:0007669"/>
    <property type="project" value="UniProtKB-EC"/>
</dbReference>
<dbReference type="InterPro" id="IPR013785">
    <property type="entry name" value="Aldolase_TIM"/>
</dbReference>
<sequence length="306" mass="32439">MFHDFGGFIMFSGLSAFPLTPMSEQGIDEAAFVRLIEQLVTANVDSIGVLGSTGNYAYLTMDERARVVRLAIEHAGDVPVMVGIGALRTRDVLTLAEDAEVAGASGVLLAPMSYQKLLPDEVFGLYETVTHALSLPLCVYDNPGTTQFVFSDELHGQIAHLPNVASIKIPGVPEDPIEAMARVERLRAHIPSTVTVGVSGDAFAATGLNAGCDAWYSVIGGVFPAAALAITRAAQAGNAQEATRLSKRLQPLWELFNESGGSLRVVAAAAELQGLAESPCLPLPLKTLGKEGRRRLANLIDELDLS</sequence>
<evidence type="ECO:0000256" key="1">
    <source>
        <dbReference type="ARBA" id="ARBA00007592"/>
    </source>
</evidence>
<accession>A0ABU5NTT7</accession>